<dbReference type="EMBL" id="BATI01000014">
    <property type="protein sequence ID" value="GAD62638.1"/>
    <property type="molecule type" value="Genomic_DNA"/>
</dbReference>
<gene>
    <name evidence="1" type="ORF">PA6_014_00110</name>
</gene>
<evidence type="ECO:0000313" key="2">
    <source>
        <dbReference type="Proteomes" id="UP000016560"/>
    </source>
</evidence>
<dbReference type="eggNOG" id="ENOG5032HWX">
    <property type="taxonomic scope" value="Bacteria"/>
</dbReference>
<accession>U3B6W5</accession>
<dbReference type="Proteomes" id="UP000016560">
    <property type="component" value="Unassembled WGS sequence"/>
</dbReference>
<dbReference type="OrthoDB" id="6370230at2"/>
<comment type="caution">
    <text evidence="1">The sequence shown here is derived from an EMBL/GenBank/DDBJ whole genome shotgun (WGS) entry which is preliminary data.</text>
</comment>
<dbReference type="RefSeq" id="WP_021700725.1">
    <property type="nucleotide sequence ID" value="NZ_BATI01000014.1"/>
</dbReference>
<reference evidence="1" key="1">
    <citation type="submission" date="2024-09" db="EMBL/GenBank/DDBJ databases">
        <title>Whole genome shotgun sequence of Pseudomonas alcaligenes NBRC 14159.</title>
        <authorList>
            <person name="Yoshida I."/>
            <person name="Hosoyama A."/>
            <person name="Tsuchikane K."/>
            <person name="Noguchi M."/>
            <person name="Hirakata S."/>
            <person name="Ando Y."/>
            <person name="Ohji S."/>
            <person name="Yamazoe A."/>
            <person name="Yamazaki S."/>
            <person name="Fujita N."/>
        </authorList>
    </citation>
    <scope>NUCLEOTIDE SEQUENCE</scope>
    <source>
        <strain evidence="1">NBRC 14159</strain>
    </source>
</reference>
<protein>
    <submittedName>
        <fullName evidence="1">Uncharacterized protein</fullName>
    </submittedName>
</protein>
<dbReference type="AlphaFoldDB" id="U3B6W5"/>
<proteinExistence type="predicted"/>
<organism evidence="1 2">
    <name type="scientific">Aquipseudomonas alcaligenes (strain ATCC 14909 / DSM 50342 / CCUG 1425 / JCM 20561 / NBRC 14159 / NCIMB 9945 / NCTC 10367 / 1577)</name>
    <name type="common">Pseudomonas alcaligenes</name>
    <dbReference type="NCBI Taxonomy" id="1215092"/>
    <lineage>
        <taxon>Bacteria</taxon>
        <taxon>Pseudomonadati</taxon>
        <taxon>Pseudomonadota</taxon>
        <taxon>Gammaproteobacteria</taxon>
        <taxon>Pseudomonadales</taxon>
        <taxon>Pseudomonadaceae</taxon>
        <taxon>Aquipseudomonas</taxon>
    </lineage>
</organism>
<keyword evidence="2" id="KW-1185">Reference proteome</keyword>
<name>U3B6W5_AQUA1</name>
<evidence type="ECO:0000313" key="1">
    <source>
        <dbReference type="EMBL" id="GAD62638.1"/>
    </source>
</evidence>
<sequence>MATVNPWKKFIGLLPGGVRTVATVKAINTTAGISEVELRNGARATVRGVDVPVNSKAYIADGVITGPAPSLPHYDVDV</sequence>